<sequence>MARGAGRPPLAQEFVSESNTSLVGVDGMRNPASDSLRNHGELLSKKGEQAQVASTGAICRARSSLKATNHVAVHISDGGHDGVVAKYGEPSFSGPIRKVATKGAHRFNPKTYLRQRYSVVKKSVKKGPDLETGTGDVSCALGEVEGLEGLKETQVLGQDGLSDVVVLSP</sequence>
<evidence type="ECO:0000256" key="1">
    <source>
        <dbReference type="SAM" id="MobiDB-lite"/>
    </source>
</evidence>
<feature type="region of interest" description="Disordered" evidence="1">
    <location>
        <begin position="1"/>
        <end position="37"/>
    </location>
</feature>
<dbReference type="Proteomes" id="UP001472677">
    <property type="component" value="Unassembled WGS sequence"/>
</dbReference>
<protein>
    <submittedName>
        <fullName evidence="2">Uncharacterized protein</fullName>
    </submittedName>
</protein>
<dbReference type="EMBL" id="JBBPBM010002352">
    <property type="protein sequence ID" value="KAK8479093.1"/>
    <property type="molecule type" value="Genomic_DNA"/>
</dbReference>
<evidence type="ECO:0000313" key="3">
    <source>
        <dbReference type="Proteomes" id="UP001472677"/>
    </source>
</evidence>
<gene>
    <name evidence="2" type="ORF">V6N12_063788</name>
</gene>
<reference evidence="2 3" key="1">
    <citation type="journal article" date="2024" name="G3 (Bethesda)">
        <title>Genome assembly of Hibiscus sabdariffa L. provides insights into metabolisms of medicinal natural products.</title>
        <authorList>
            <person name="Kim T."/>
        </authorList>
    </citation>
    <scope>NUCLEOTIDE SEQUENCE [LARGE SCALE GENOMIC DNA]</scope>
    <source>
        <strain evidence="2">TK-2024</strain>
        <tissue evidence="2">Old leaves</tissue>
    </source>
</reference>
<accession>A0ABR1ZF64</accession>
<proteinExistence type="predicted"/>
<evidence type="ECO:0000313" key="2">
    <source>
        <dbReference type="EMBL" id="KAK8479093.1"/>
    </source>
</evidence>
<name>A0ABR1ZF64_9ROSI</name>
<comment type="caution">
    <text evidence="2">The sequence shown here is derived from an EMBL/GenBank/DDBJ whole genome shotgun (WGS) entry which is preliminary data.</text>
</comment>
<organism evidence="2 3">
    <name type="scientific">Hibiscus sabdariffa</name>
    <name type="common">roselle</name>
    <dbReference type="NCBI Taxonomy" id="183260"/>
    <lineage>
        <taxon>Eukaryota</taxon>
        <taxon>Viridiplantae</taxon>
        <taxon>Streptophyta</taxon>
        <taxon>Embryophyta</taxon>
        <taxon>Tracheophyta</taxon>
        <taxon>Spermatophyta</taxon>
        <taxon>Magnoliopsida</taxon>
        <taxon>eudicotyledons</taxon>
        <taxon>Gunneridae</taxon>
        <taxon>Pentapetalae</taxon>
        <taxon>rosids</taxon>
        <taxon>malvids</taxon>
        <taxon>Malvales</taxon>
        <taxon>Malvaceae</taxon>
        <taxon>Malvoideae</taxon>
        <taxon>Hibiscus</taxon>
    </lineage>
</organism>
<keyword evidence="3" id="KW-1185">Reference proteome</keyword>